<comment type="pathway">
    <text evidence="2">Carbohydrate acid metabolism; 2-dehydro-3-deoxy-D-gluconate degradation; D-glyceraldehyde 3-phosphate and pyruvate from 2-dehydro-3-deoxy-D-gluconate: step 2/2.</text>
</comment>
<evidence type="ECO:0000256" key="7">
    <source>
        <dbReference type="ARBA" id="ARBA00023270"/>
    </source>
</evidence>
<keyword evidence="7" id="KW-0704">Schiff base</keyword>
<keyword evidence="10" id="KW-1185">Reference proteome</keyword>
<dbReference type="Proteomes" id="UP000004699">
    <property type="component" value="Unassembled WGS sequence"/>
</dbReference>
<sequence length="200" mass="20187">MVIEHLDHAVPMAEALVAGGLTTLEITLRTDCALDAIKAISAALPDADVGAGTVCNREQFTAACEAGARFIVSPGSSAALFKASRESGVPLLPGAVTASEVMAARDAGFPVIKFFPAESSGGAAAIKSFQGPFADTLFLPTGGIGLSNLSEYLALDNVAAVGGSWVLPSSAVRAGQWAEVSKLAGEAVITANAITSQQIV</sequence>
<evidence type="ECO:0000256" key="6">
    <source>
        <dbReference type="ARBA" id="ARBA00023239"/>
    </source>
</evidence>
<dbReference type="NCBIfam" id="TIGR01182">
    <property type="entry name" value="eda"/>
    <property type="match status" value="1"/>
</dbReference>
<protein>
    <recommendedName>
        <fullName evidence="5">2-dehydro-3-deoxy-phosphogluconate aldolase</fullName>
        <ecNumber evidence="5">4.1.2.14</ecNumber>
    </recommendedName>
</protein>
<evidence type="ECO:0000313" key="10">
    <source>
        <dbReference type="Proteomes" id="UP000004699"/>
    </source>
</evidence>
<dbReference type="GO" id="GO:0008675">
    <property type="term" value="F:2-dehydro-3-deoxy-phosphogluconate aldolase activity"/>
    <property type="evidence" value="ECO:0007669"/>
    <property type="project" value="UniProtKB-EC"/>
</dbReference>
<keyword evidence="6 9" id="KW-0456">Lyase</keyword>
<evidence type="ECO:0000256" key="8">
    <source>
        <dbReference type="ARBA" id="ARBA00023277"/>
    </source>
</evidence>
<accession>B8KWX7</accession>
<dbReference type="PANTHER" id="PTHR30246:SF1">
    <property type="entry name" value="2-DEHYDRO-3-DEOXY-6-PHOSPHOGALACTONATE ALDOLASE-RELATED"/>
    <property type="match status" value="1"/>
</dbReference>
<dbReference type="eggNOG" id="COG0800">
    <property type="taxonomic scope" value="Bacteria"/>
</dbReference>
<dbReference type="InterPro" id="IPR000887">
    <property type="entry name" value="Aldlse_KDPG_KHG"/>
</dbReference>
<comment type="similarity">
    <text evidence="3">Belongs to the KHG/KDPG aldolase family.</text>
</comment>
<dbReference type="AlphaFoldDB" id="B8KWX7"/>
<gene>
    <name evidence="9" type="ORF">NOR51B_422</name>
</gene>
<dbReference type="NCBIfam" id="NF004325">
    <property type="entry name" value="PRK05718.1"/>
    <property type="match status" value="1"/>
</dbReference>
<dbReference type="PANTHER" id="PTHR30246">
    <property type="entry name" value="2-KETO-3-DEOXY-6-PHOSPHOGLUCONATE ALDOLASE"/>
    <property type="match status" value="1"/>
</dbReference>
<dbReference type="STRING" id="565045.NOR51B_422"/>
<dbReference type="InterPro" id="IPR031338">
    <property type="entry name" value="KDPG/KHG_AS_2"/>
</dbReference>
<dbReference type="EC" id="4.1.2.14" evidence="5"/>
<evidence type="ECO:0000313" key="9">
    <source>
        <dbReference type="EMBL" id="EED34485.1"/>
    </source>
</evidence>
<dbReference type="Gene3D" id="3.20.20.70">
    <property type="entry name" value="Aldolase class I"/>
    <property type="match status" value="1"/>
</dbReference>
<evidence type="ECO:0000256" key="3">
    <source>
        <dbReference type="ARBA" id="ARBA00006906"/>
    </source>
</evidence>
<name>B8KWX7_9GAMM</name>
<dbReference type="Pfam" id="PF01081">
    <property type="entry name" value="Aldolase"/>
    <property type="match status" value="1"/>
</dbReference>
<evidence type="ECO:0000256" key="4">
    <source>
        <dbReference type="ARBA" id="ARBA00011233"/>
    </source>
</evidence>
<dbReference type="InterPro" id="IPR013785">
    <property type="entry name" value="Aldolase_TIM"/>
</dbReference>
<keyword evidence="8" id="KW-0119">Carbohydrate metabolism</keyword>
<dbReference type="InterPro" id="IPR031337">
    <property type="entry name" value="KDPG/KHG_AS_1"/>
</dbReference>
<dbReference type="HOGENOM" id="CLU_077795_1_1_6"/>
<comment type="subunit">
    <text evidence="4">Homotrimer.</text>
</comment>
<dbReference type="PROSITE" id="PS00159">
    <property type="entry name" value="ALDOLASE_KDPG_KHG_1"/>
    <property type="match status" value="1"/>
</dbReference>
<proteinExistence type="inferred from homology"/>
<dbReference type="CDD" id="cd00452">
    <property type="entry name" value="KDPG_aldolase"/>
    <property type="match status" value="1"/>
</dbReference>
<evidence type="ECO:0000256" key="1">
    <source>
        <dbReference type="ARBA" id="ARBA00000654"/>
    </source>
</evidence>
<organism evidence="9 10">
    <name type="scientific">Luminiphilus syltensis NOR5-1B</name>
    <dbReference type="NCBI Taxonomy" id="565045"/>
    <lineage>
        <taxon>Bacteria</taxon>
        <taxon>Pseudomonadati</taxon>
        <taxon>Pseudomonadota</taxon>
        <taxon>Gammaproteobacteria</taxon>
        <taxon>Cellvibrionales</taxon>
        <taxon>Halieaceae</taxon>
        <taxon>Luminiphilus</taxon>
    </lineage>
</organism>
<evidence type="ECO:0000256" key="2">
    <source>
        <dbReference type="ARBA" id="ARBA00004736"/>
    </source>
</evidence>
<reference evidence="10" key="1">
    <citation type="journal article" date="2013" name="BMC Microbiol.">
        <title>Taxonomy and evolution of bacteriochlorophyll a-containing members of the OM60/NOR5 clade of marine gammaproteobacteria: description of Luminiphilus syltensis gen. nov., sp. nov., reclassification of Haliea rubra as Pseudohaliea rubra gen. nov., comb. nov., and emendation of Chromatocurvus halotolerans.</title>
        <authorList>
            <person name="Spring S."/>
            <person name="Riedel T."/>
            <person name="Sproer C."/>
            <person name="Yan S."/>
            <person name="Harder J."/>
            <person name="Fuchs B.M."/>
        </authorList>
    </citation>
    <scope>NUCLEOTIDE SEQUENCE [LARGE SCALE GENOMIC DNA]</scope>
    <source>
        <strain evidence="10">NOR51-B</strain>
    </source>
</reference>
<dbReference type="PROSITE" id="PS00160">
    <property type="entry name" value="ALDOLASE_KDPG_KHG_2"/>
    <property type="match status" value="1"/>
</dbReference>
<dbReference type="EMBL" id="DS999411">
    <property type="protein sequence ID" value="EED34485.1"/>
    <property type="molecule type" value="Genomic_DNA"/>
</dbReference>
<comment type="catalytic activity">
    <reaction evidence="1">
        <text>2-dehydro-3-deoxy-6-phospho-D-gluconate = D-glyceraldehyde 3-phosphate + pyruvate</text>
        <dbReference type="Rhea" id="RHEA:17089"/>
        <dbReference type="ChEBI" id="CHEBI:15361"/>
        <dbReference type="ChEBI" id="CHEBI:57569"/>
        <dbReference type="ChEBI" id="CHEBI:59776"/>
        <dbReference type="EC" id="4.1.2.14"/>
    </reaction>
</comment>
<dbReference type="SUPFAM" id="SSF51569">
    <property type="entry name" value="Aldolase"/>
    <property type="match status" value="1"/>
</dbReference>
<evidence type="ECO:0000256" key="5">
    <source>
        <dbReference type="ARBA" id="ARBA00013063"/>
    </source>
</evidence>